<dbReference type="InterPro" id="IPR029151">
    <property type="entry name" value="Sensor-like_sf"/>
</dbReference>
<comment type="subcellular location">
    <subcellularLocation>
        <location evidence="1">Membrane</location>
        <topology evidence="1">Multi-pass membrane protein</topology>
    </subcellularLocation>
</comment>
<accession>A4VNM3</accession>
<dbReference type="InterPro" id="IPR033462">
    <property type="entry name" value="Cache_3-Cache_2"/>
</dbReference>
<dbReference type="SMART" id="SM00304">
    <property type="entry name" value="HAMP"/>
    <property type="match status" value="1"/>
</dbReference>
<dbReference type="Gene3D" id="1.10.287.950">
    <property type="entry name" value="Methyl-accepting chemotaxis protein"/>
    <property type="match status" value="1"/>
</dbReference>
<dbReference type="PANTHER" id="PTHR32089">
    <property type="entry name" value="METHYL-ACCEPTING CHEMOTAXIS PROTEIN MCPB"/>
    <property type="match status" value="1"/>
</dbReference>
<proteinExistence type="inferred from homology"/>
<dbReference type="CDD" id="cd11386">
    <property type="entry name" value="MCP_signal"/>
    <property type="match status" value="1"/>
</dbReference>
<evidence type="ECO:0000259" key="9">
    <source>
        <dbReference type="PROSITE" id="PS50111"/>
    </source>
</evidence>
<dbReference type="Pfam" id="PF00672">
    <property type="entry name" value="HAMP"/>
    <property type="match status" value="1"/>
</dbReference>
<dbReference type="SUPFAM" id="SSF103190">
    <property type="entry name" value="Sensory domain-like"/>
    <property type="match status" value="1"/>
</dbReference>
<evidence type="ECO:0000313" key="11">
    <source>
        <dbReference type="EMBL" id="ABP80574.1"/>
    </source>
</evidence>
<dbReference type="PANTHER" id="PTHR32089:SF112">
    <property type="entry name" value="LYSOZYME-LIKE PROTEIN-RELATED"/>
    <property type="match status" value="1"/>
</dbReference>
<dbReference type="HOGENOM" id="CLU_000445_107_19_6"/>
<dbReference type="SMART" id="SM00283">
    <property type="entry name" value="MA"/>
    <property type="match status" value="1"/>
</dbReference>
<dbReference type="EMBL" id="CP000304">
    <property type="protein sequence ID" value="ABP80574.1"/>
    <property type="molecule type" value="Genomic_DNA"/>
</dbReference>
<protein>
    <submittedName>
        <fullName evidence="11">Methyl-accepting chemotaxis protein</fullName>
    </submittedName>
</protein>
<dbReference type="KEGG" id="psa:PST_2928"/>
<name>A4VNM3_STUS1</name>
<dbReference type="InterPro" id="IPR003660">
    <property type="entry name" value="HAMP_dom"/>
</dbReference>
<dbReference type="eggNOG" id="COG0840">
    <property type="taxonomic scope" value="Bacteria"/>
</dbReference>
<dbReference type="FunFam" id="1.10.287.950:FF:000001">
    <property type="entry name" value="Methyl-accepting chemotaxis sensory transducer"/>
    <property type="match status" value="1"/>
</dbReference>
<evidence type="ECO:0000256" key="6">
    <source>
        <dbReference type="ARBA" id="ARBA00029447"/>
    </source>
</evidence>
<gene>
    <name evidence="11" type="ordered locus">PST_2928</name>
</gene>
<evidence type="ECO:0000259" key="10">
    <source>
        <dbReference type="PROSITE" id="PS50885"/>
    </source>
</evidence>
<evidence type="ECO:0000256" key="2">
    <source>
        <dbReference type="ARBA" id="ARBA00022692"/>
    </source>
</evidence>
<dbReference type="CDD" id="cd06225">
    <property type="entry name" value="HAMP"/>
    <property type="match status" value="1"/>
</dbReference>
<feature type="domain" description="Methyl-accepting transducer" evidence="9">
    <location>
        <begin position="430"/>
        <end position="666"/>
    </location>
</feature>
<organism evidence="11 12">
    <name type="scientific">Stutzerimonas stutzeri (strain A1501)</name>
    <name type="common">Pseudomonas stutzeri</name>
    <dbReference type="NCBI Taxonomy" id="379731"/>
    <lineage>
        <taxon>Bacteria</taxon>
        <taxon>Pseudomonadati</taxon>
        <taxon>Pseudomonadota</taxon>
        <taxon>Gammaproteobacteria</taxon>
        <taxon>Pseudomonadales</taxon>
        <taxon>Pseudomonadaceae</taxon>
        <taxon>Stutzerimonas</taxon>
    </lineage>
</organism>
<dbReference type="Proteomes" id="UP000000233">
    <property type="component" value="Chromosome"/>
</dbReference>
<reference evidence="11 12" key="1">
    <citation type="journal article" date="2008" name="Proc. Natl. Acad. Sci. U.S.A.">
        <title>Nitrogen fixation island and rhizosphere competence traits in the genome of root-associated Pseudomonas stutzeri A1501.</title>
        <authorList>
            <person name="Yan Y."/>
            <person name="Yang J."/>
            <person name="Dou Y."/>
            <person name="Chen M."/>
            <person name="Ping S."/>
            <person name="Peng J."/>
            <person name="Lu W."/>
            <person name="Zhang W."/>
            <person name="Yao Z."/>
            <person name="Li H."/>
            <person name="Liu W."/>
            <person name="He S."/>
            <person name="Geng L."/>
            <person name="Zhang X."/>
            <person name="Yang F."/>
            <person name="Yu H."/>
            <person name="Zhan Y."/>
            <person name="Li D."/>
            <person name="Lin Z."/>
            <person name="Wang Y."/>
            <person name="Elmerich C."/>
            <person name="Lin M."/>
            <person name="Jin Q."/>
        </authorList>
    </citation>
    <scope>NUCLEOTIDE SEQUENCE [LARGE SCALE GENOMIC DNA]</scope>
    <source>
        <strain evidence="11 12">A1501</strain>
    </source>
</reference>
<dbReference type="GO" id="GO:0007165">
    <property type="term" value="P:signal transduction"/>
    <property type="evidence" value="ECO:0007669"/>
    <property type="project" value="UniProtKB-KW"/>
</dbReference>
<keyword evidence="4 8" id="KW-0472">Membrane</keyword>
<dbReference type="CDD" id="cd18774">
    <property type="entry name" value="PDC2_HK_sensor"/>
    <property type="match status" value="1"/>
</dbReference>
<dbReference type="PROSITE" id="PS50885">
    <property type="entry name" value="HAMP"/>
    <property type="match status" value="1"/>
</dbReference>
<evidence type="ECO:0000256" key="5">
    <source>
        <dbReference type="ARBA" id="ARBA00023224"/>
    </source>
</evidence>
<evidence type="ECO:0000256" key="4">
    <source>
        <dbReference type="ARBA" id="ARBA00023136"/>
    </source>
</evidence>
<keyword evidence="12" id="KW-1185">Reference proteome</keyword>
<sequence>MVRSRCRPHNTPVAASKDRCRQADSVECIEHMPSILSARSGDPLQQPRARIASQLGLALALILAVVITGSTVFALRSLSASNLNTREQHLASEARLLADQLATFHGTLRENTQRLSGLFEKRFSDGLQLATDQRIDVGGVMTPALMHEGAPLNNDFSVVDDFREMTAGVATVFARTGDDFVRVSTSVTKQDGSRAIGTLLDRQHPAYPLLLSGKQYIGRAFLFDRHYMTQYTPVKDPAGQVIAVLFVGFDYTDAQRIQFDNLARFRIGETGSLALLDEKRQWLVAPANLRQADQAAATVAELISQNGTGGYWSDADQEIYSVATLFEGGPWTVLASMPAAEIQDVTWSIGARLAIGNLLAMILAVAATIWLLRHKLKPLAAVVQQAQALGAGDLSVRLDVRSRDEIGQLADSFNRMGDALSGMVSRIRGASGEVSQRAQLLAGLSGGANEGMEQQSGEITSMAGAVEEFSATSLNIADNMRDTQRVARANAEQTRVGRAAMDEASEALAQIATALSGTARVVESLDKRSQEIGSIVGVITAIAEQTNLLALNAAIEAARAGEQGRGFAVVADEVRSLASRTREATDRITGMISQIQAETGNAMSTMERGQRLMDDGLQRNAKVAEVLALIDDQSRSADEQFSAISTATQEQSSTATLLSSNLQSIALTNQEQREVVANLAGTAGELDKLAAELRTQVERFRA</sequence>
<feature type="domain" description="HAMP" evidence="10">
    <location>
        <begin position="373"/>
        <end position="425"/>
    </location>
</feature>
<dbReference type="InterPro" id="IPR004089">
    <property type="entry name" value="MCPsignal_dom"/>
</dbReference>
<evidence type="ECO:0000256" key="1">
    <source>
        <dbReference type="ARBA" id="ARBA00004141"/>
    </source>
</evidence>
<dbReference type="GO" id="GO:0016020">
    <property type="term" value="C:membrane"/>
    <property type="evidence" value="ECO:0007669"/>
    <property type="project" value="UniProtKB-SubCell"/>
</dbReference>
<dbReference type="AlphaFoldDB" id="A4VNM3"/>
<keyword evidence="2 8" id="KW-0812">Transmembrane</keyword>
<evidence type="ECO:0000256" key="3">
    <source>
        <dbReference type="ARBA" id="ARBA00022989"/>
    </source>
</evidence>
<evidence type="ECO:0000313" key="12">
    <source>
        <dbReference type="Proteomes" id="UP000000233"/>
    </source>
</evidence>
<evidence type="ECO:0000256" key="8">
    <source>
        <dbReference type="SAM" id="Phobius"/>
    </source>
</evidence>
<keyword evidence="5 7" id="KW-0807">Transducer</keyword>
<dbReference type="Pfam" id="PF00015">
    <property type="entry name" value="MCPsignal"/>
    <property type="match status" value="1"/>
</dbReference>
<comment type="similarity">
    <text evidence="6">Belongs to the methyl-accepting chemotaxis (MCP) protein family.</text>
</comment>
<dbReference type="Pfam" id="PF17201">
    <property type="entry name" value="Cache_3-Cache_2"/>
    <property type="match status" value="1"/>
</dbReference>
<dbReference type="GO" id="GO:0006935">
    <property type="term" value="P:chemotaxis"/>
    <property type="evidence" value="ECO:0007669"/>
    <property type="project" value="UniProtKB-ARBA"/>
</dbReference>
<evidence type="ECO:0000256" key="7">
    <source>
        <dbReference type="PROSITE-ProRule" id="PRU00284"/>
    </source>
</evidence>
<dbReference type="SUPFAM" id="SSF58104">
    <property type="entry name" value="Methyl-accepting chemotaxis protein (MCP) signaling domain"/>
    <property type="match status" value="1"/>
</dbReference>
<keyword evidence="3 8" id="KW-1133">Transmembrane helix</keyword>
<feature type="transmembrane region" description="Helical" evidence="8">
    <location>
        <begin position="55"/>
        <end position="75"/>
    </location>
</feature>
<dbReference type="PROSITE" id="PS50111">
    <property type="entry name" value="CHEMOTAXIS_TRANSDUC_2"/>
    <property type="match status" value="1"/>
</dbReference>